<dbReference type="SUPFAM" id="SSF48264">
    <property type="entry name" value="Cytochrome P450"/>
    <property type="match status" value="1"/>
</dbReference>
<sequence>MSTVPPFVLDPAGRDRAAEDAALRERGPITRVDVLGIEAWAVTDPTLIRQLLTDDRVSKDARQHWPRFPDDIVGKWPLALWVAVENMFTAYGADHRRLRRLISPAFSTRRITRLTHQIEEFTSALLDQLAATPAGEAADLREHFALPLPIQVIGHLMGLDPDTTTGFRHLVDGVFDTTLSPAAAHANTEQLYAVLDDLATSKRAHPGDDLTSDLLAAQATTDARPLTDQELLDTLLLVISAGYETTVNLIDQAITALLTHPEQHTLAASGSVPWKTVVEESLRYEAPVAHLPLRYAVENIPLADGMTIARGEAILISYAAAGRHPALHDHPDTFDLQRRSTEHYAFGHGAHFCLGAPLARLEATIALRDLFTRFPHLALAVPASELRPVPSFIANGHVTLPVLLHPAPDVPDATGVNTPPTAA</sequence>
<evidence type="ECO:0000313" key="3">
    <source>
        <dbReference type="EMBL" id="MFC0843505.1"/>
    </source>
</evidence>
<dbReference type="EMBL" id="JBHMQV010000007">
    <property type="protein sequence ID" value="MFC0843505.1"/>
    <property type="molecule type" value="Genomic_DNA"/>
</dbReference>
<dbReference type="PROSITE" id="PS00086">
    <property type="entry name" value="CYTOCHROME_P450"/>
    <property type="match status" value="1"/>
</dbReference>
<organism evidence="3 4">
    <name type="scientific">Streptomyces noboritoensis</name>
    <dbReference type="NCBI Taxonomy" id="67337"/>
    <lineage>
        <taxon>Bacteria</taxon>
        <taxon>Bacillati</taxon>
        <taxon>Actinomycetota</taxon>
        <taxon>Actinomycetes</taxon>
        <taxon>Kitasatosporales</taxon>
        <taxon>Streptomycetaceae</taxon>
        <taxon>Streptomyces</taxon>
    </lineage>
</organism>
<name>A0ABV6TCJ4_9ACTN</name>
<comment type="caution">
    <text evidence="3">The sequence shown here is derived from an EMBL/GenBank/DDBJ whole genome shotgun (WGS) entry which is preliminary data.</text>
</comment>
<dbReference type="InterPro" id="IPR002397">
    <property type="entry name" value="Cyt_P450_B"/>
</dbReference>
<evidence type="ECO:0000256" key="2">
    <source>
        <dbReference type="RuleBase" id="RU000461"/>
    </source>
</evidence>
<dbReference type="PANTHER" id="PTHR46696:SF1">
    <property type="entry name" value="CYTOCHROME P450 YJIB-RELATED"/>
    <property type="match status" value="1"/>
</dbReference>
<keyword evidence="2" id="KW-0349">Heme</keyword>
<dbReference type="CDD" id="cd11029">
    <property type="entry name" value="CYP107-like"/>
    <property type="match status" value="1"/>
</dbReference>
<dbReference type="InterPro" id="IPR036396">
    <property type="entry name" value="Cyt_P450_sf"/>
</dbReference>
<dbReference type="Gene3D" id="1.10.630.10">
    <property type="entry name" value="Cytochrome P450"/>
    <property type="match status" value="1"/>
</dbReference>
<dbReference type="PANTHER" id="PTHR46696">
    <property type="entry name" value="P450, PUTATIVE (EUROFUNG)-RELATED"/>
    <property type="match status" value="1"/>
</dbReference>
<keyword evidence="2" id="KW-0408">Iron</keyword>
<reference evidence="3 4" key="1">
    <citation type="submission" date="2024-09" db="EMBL/GenBank/DDBJ databases">
        <authorList>
            <person name="Sun Q."/>
            <person name="Mori K."/>
        </authorList>
    </citation>
    <scope>NUCLEOTIDE SEQUENCE [LARGE SCALE GENOMIC DNA]</scope>
    <source>
        <strain evidence="3 4">JCM 4557</strain>
    </source>
</reference>
<gene>
    <name evidence="3" type="ORF">ACFH04_07120</name>
</gene>
<accession>A0ABV6TCJ4</accession>
<dbReference type="InterPro" id="IPR017972">
    <property type="entry name" value="Cyt_P450_CS"/>
</dbReference>
<evidence type="ECO:0000313" key="4">
    <source>
        <dbReference type="Proteomes" id="UP001589887"/>
    </source>
</evidence>
<proteinExistence type="inferred from homology"/>
<evidence type="ECO:0000256" key="1">
    <source>
        <dbReference type="ARBA" id="ARBA00010617"/>
    </source>
</evidence>
<dbReference type="PRINTS" id="PR00385">
    <property type="entry name" value="P450"/>
</dbReference>
<keyword evidence="2" id="KW-0503">Monooxygenase</keyword>
<keyword evidence="4" id="KW-1185">Reference proteome</keyword>
<dbReference type="InterPro" id="IPR001128">
    <property type="entry name" value="Cyt_P450"/>
</dbReference>
<dbReference type="RefSeq" id="WP_394317261.1">
    <property type="nucleotide sequence ID" value="NZ_JBHMQV010000007.1"/>
</dbReference>
<keyword evidence="2" id="KW-0560">Oxidoreductase</keyword>
<protein>
    <submittedName>
        <fullName evidence="3">Cytochrome P450</fullName>
    </submittedName>
</protein>
<dbReference type="Proteomes" id="UP001589887">
    <property type="component" value="Unassembled WGS sequence"/>
</dbReference>
<keyword evidence="2" id="KW-0479">Metal-binding</keyword>
<comment type="similarity">
    <text evidence="1 2">Belongs to the cytochrome P450 family.</text>
</comment>
<dbReference type="Pfam" id="PF00067">
    <property type="entry name" value="p450"/>
    <property type="match status" value="1"/>
</dbReference>
<dbReference type="PRINTS" id="PR00359">
    <property type="entry name" value="BP450"/>
</dbReference>